<dbReference type="Gene3D" id="1.20.930.40">
    <property type="entry name" value="Transferrin receptor-like, dimerisation domain"/>
    <property type="match status" value="1"/>
</dbReference>
<name>A0A423SMH0_PENVA</name>
<dbReference type="OrthoDB" id="5841748at2759"/>
<dbReference type="PANTHER" id="PTHR10404">
    <property type="entry name" value="N-ACETYLATED-ALPHA-LINKED ACIDIC DIPEPTIDASE"/>
    <property type="match status" value="1"/>
</dbReference>
<feature type="region of interest" description="Disordered" evidence="2">
    <location>
        <begin position="1"/>
        <end position="22"/>
    </location>
</feature>
<evidence type="ECO:0000256" key="2">
    <source>
        <dbReference type="SAM" id="MobiDB-lite"/>
    </source>
</evidence>
<feature type="domain" description="Peptidase M28" evidence="4">
    <location>
        <begin position="64"/>
        <end position="111"/>
    </location>
</feature>
<dbReference type="InterPro" id="IPR039373">
    <property type="entry name" value="Peptidase_M28B"/>
</dbReference>
<evidence type="ECO:0008006" key="7">
    <source>
        <dbReference type="Google" id="ProtNLM"/>
    </source>
</evidence>
<dbReference type="AlphaFoldDB" id="A0A423SMH0"/>
<evidence type="ECO:0000313" key="6">
    <source>
        <dbReference type="Proteomes" id="UP000283509"/>
    </source>
</evidence>
<evidence type="ECO:0000313" key="5">
    <source>
        <dbReference type="EMBL" id="ROT65361.1"/>
    </source>
</evidence>
<dbReference type="Pfam" id="PF04253">
    <property type="entry name" value="TFR_dimer"/>
    <property type="match status" value="1"/>
</dbReference>
<evidence type="ECO:0000259" key="4">
    <source>
        <dbReference type="Pfam" id="PF04389"/>
    </source>
</evidence>
<comment type="similarity">
    <text evidence="1">Belongs to the peptidase M28 family. M28B subfamily.</text>
</comment>
<dbReference type="PANTHER" id="PTHR10404:SF77">
    <property type="entry name" value="GLUTAMATE CARBOXYPEPTIDASE 2 HOMOLOG"/>
    <property type="match status" value="1"/>
</dbReference>
<dbReference type="Pfam" id="PF04389">
    <property type="entry name" value="Peptidase_M28"/>
    <property type="match status" value="1"/>
</dbReference>
<dbReference type="SUPFAM" id="SSF47672">
    <property type="entry name" value="Transferrin receptor-like dimerisation domain"/>
    <property type="match status" value="1"/>
</dbReference>
<proteinExistence type="inferred from homology"/>
<dbReference type="SUPFAM" id="SSF53187">
    <property type="entry name" value="Zn-dependent exopeptidases"/>
    <property type="match status" value="1"/>
</dbReference>
<accession>A0A423SMH0</accession>
<evidence type="ECO:0000259" key="3">
    <source>
        <dbReference type="Pfam" id="PF04253"/>
    </source>
</evidence>
<comment type="caution">
    <text evidence="5">The sequence shown here is derived from an EMBL/GenBank/DDBJ whole genome shotgun (WGS) entry which is preliminary data.</text>
</comment>
<keyword evidence="6" id="KW-1185">Reference proteome</keyword>
<organism evidence="5 6">
    <name type="scientific">Penaeus vannamei</name>
    <name type="common">Whiteleg shrimp</name>
    <name type="synonym">Litopenaeus vannamei</name>
    <dbReference type="NCBI Taxonomy" id="6689"/>
    <lineage>
        <taxon>Eukaryota</taxon>
        <taxon>Metazoa</taxon>
        <taxon>Ecdysozoa</taxon>
        <taxon>Arthropoda</taxon>
        <taxon>Crustacea</taxon>
        <taxon>Multicrustacea</taxon>
        <taxon>Malacostraca</taxon>
        <taxon>Eumalacostraca</taxon>
        <taxon>Eucarida</taxon>
        <taxon>Decapoda</taxon>
        <taxon>Dendrobranchiata</taxon>
        <taxon>Penaeoidea</taxon>
        <taxon>Penaeidae</taxon>
        <taxon>Penaeus</taxon>
    </lineage>
</organism>
<dbReference type="InterPro" id="IPR036757">
    <property type="entry name" value="TFR-like_dimer_dom_sf"/>
</dbReference>
<dbReference type="GO" id="GO:0004180">
    <property type="term" value="F:carboxypeptidase activity"/>
    <property type="evidence" value="ECO:0007669"/>
    <property type="project" value="TreeGrafter"/>
</dbReference>
<feature type="compositionally biased region" description="Polar residues" evidence="2">
    <location>
        <begin position="1"/>
        <end position="10"/>
    </location>
</feature>
<dbReference type="STRING" id="6689.A0A423SMH0"/>
<dbReference type="InterPro" id="IPR007365">
    <property type="entry name" value="TFR-like_dimer_dom"/>
</dbReference>
<gene>
    <name evidence="5" type="ORF">C7M84_016667</name>
</gene>
<reference evidence="5 6" key="2">
    <citation type="submission" date="2019-01" db="EMBL/GenBank/DDBJ databases">
        <title>The decoding of complex shrimp genome reveals the adaptation for benthos swimmer, frequently molting mechanism and breeding impact on genome.</title>
        <authorList>
            <person name="Sun Y."/>
            <person name="Gao Y."/>
            <person name="Yu Y."/>
        </authorList>
    </citation>
    <scope>NUCLEOTIDE SEQUENCE [LARGE SCALE GENOMIC DNA]</scope>
    <source>
        <tissue evidence="5">Muscle</tissue>
    </source>
</reference>
<sequence>MRTLGRSSVAPSPFPGSRLGGAPAPEEWQGGLNITYHLGPGFSQPGWKLNLDVNNNNTHTTTYNVIGVIKGSVEPDRYVLLGNHIDAWIFGGLDPNSGTAAMLELSRVFTKLVKEKGNYTLRTKSAPLLYQVIYESAKKIPNPDPEETKAGRLTVYDTWALRKPDPVESNTPLMQFIGSGSDYKGFQHNLGIPSHPRRAPIPHLYETFSLVDEIYDRGFHFHKAVTDLWGFVALRLSEPEILPFSLGAYATFISRASANILEKYGDLIASQNITMGRVKVNRKSLYGPWKSIEKLDLKNPLAVRRVNDQLMMVERAFIDTRGLPGRPDYNHIVTAPSKNDAYSGTAFAGLSDTLFTLQETPDDLRPDLWVTFSRHLAAVTHALETASKVLTDDLW</sequence>
<dbReference type="InterPro" id="IPR007484">
    <property type="entry name" value="Peptidase_M28"/>
</dbReference>
<dbReference type="EMBL" id="QCYY01003094">
    <property type="protein sequence ID" value="ROT65361.1"/>
    <property type="molecule type" value="Genomic_DNA"/>
</dbReference>
<dbReference type="Proteomes" id="UP000283509">
    <property type="component" value="Unassembled WGS sequence"/>
</dbReference>
<reference evidence="5 6" key="1">
    <citation type="submission" date="2018-04" db="EMBL/GenBank/DDBJ databases">
        <authorList>
            <person name="Zhang X."/>
            <person name="Yuan J."/>
            <person name="Li F."/>
            <person name="Xiang J."/>
        </authorList>
    </citation>
    <scope>NUCLEOTIDE SEQUENCE [LARGE SCALE GENOMIC DNA]</scope>
    <source>
        <tissue evidence="5">Muscle</tissue>
    </source>
</reference>
<feature type="domain" description="Transferrin receptor-like dimerisation" evidence="3">
    <location>
        <begin position="295"/>
        <end position="390"/>
    </location>
</feature>
<dbReference type="Gene3D" id="3.40.630.10">
    <property type="entry name" value="Zn peptidases"/>
    <property type="match status" value="2"/>
</dbReference>
<protein>
    <recommendedName>
        <fullName evidence="7">Peptidase M28 domain-containing protein</fullName>
    </recommendedName>
</protein>
<evidence type="ECO:0000256" key="1">
    <source>
        <dbReference type="ARBA" id="ARBA00005634"/>
    </source>
</evidence>